<dbReference type="InterPro" id="IPR015867">
    <property type="entry name" value="N-reg_PII/ATP_PRibTrfase_C"/>
</dbReference>
<comment type="similarity">
    <text evidence="1">Belongs to the UPF0166 family.</text>
</comment>
<dbReference type="Gene3D" id="3.30.70.120">
    <property type="match status" value="1"/>
</dbReference>
<comment type="caution">
    <text evidence="2">The sequence shown here is derived from an EMBL/GenBank/DDBJ whole genome shotgun (WGS) entry which is preliminary data.</text>
</comment>
<sequence>MEAQEYSVLKFYLSTTDLVDHKLLYEEIVRLAKKHGVSGATAYRGVMGFGKSSRILSSRFWELTEKLPVMIELIDKTDTLESFYAVIEPVLLATPKGCLVTMHAVDIKLHKTGGQ</sequence>
<dbReference type="AlphaFoldDB" id="A0A7W5H3H6"/>
<keyword evidence="3" id="KW-1185">Reference proteome</keyword>
<dbReference type="SUPFAM" id="SSF54913">
    <property type="entry name" value="GlnB-like"/>
    <property type="match status" value="1"/>
</dbReference>
<dbReference type="EMBL" id="JACHYB010000002">
    <property type="protein sequence ID" value="MBB3188599.1"/>
    <property type="molecule type" value="Genomic_DNA"/>
</dbReference>
<dbReference type="PANTHER" id="PTHR35983:SF1">
    <property type="entry name" value="UPF0166 PROTEIN TM_0021"/>
    <property type="match status" value="1"/>
</dbReference>
<name>A0A7W5H3H6_9PORP</name>
<dbReference type="PANTHER" id="PTHR35983">
    <property type="entry name" value="UPF0166 PROTEIN TM_0021"/>
    <property type="match status" value="1"/>
</dbReference>
<evidence type="ECO:0000313" key="2">
    <source>
        <dbReference type="EMBL" id="MBB3188599.1"/>
    </source>
</evidence>
<organism evidence="2 3">
    <name type="scientific">Microbacter margulisiae</name>
    <dbReference type="NCBI Taxonomy" id="1350067"/>
    <lineage>
        <taxon>Bacteria</taxon>
        <taxon>Pseudomonadati</taxon>
        <taxon>Bacteroidota</taxon>
        <taxon>Bacteroidia</taxon>
        <taxon>Bacteroidales</taxon>
        <taxon>Porphyromonadaceae</taxon>
        <taxon>Microbacter</taxon>
    </lineage>
</organism>
<dbReference type="Proteomes" id="UP000544222">
    <property type="component" value="Unassembled WGS sequence"/>
</dbReference>
<protein>
    <recommendedName>
        <fullName evidence="4">DUF190 domain-containing protein</fullName>
    </recommendedName>
</protein>
<evidence type="ECO:0008006" key="4">
    <source>
        <dbReference type="Google" id="ProtNLM"/>
    </source>
</evidence>
<reference evidence="2 3" key="1">
    <citation type="submission" date="2020-08" db="EMBL/GenBank/DDBJ databases">
        <title>Genomic Encyclopedia of Type Strains, Phase IV (KMG-IV): sequencing the most valuable type-strain genomes for metagenomic binning, comparative biology and taxonomic classification.</title>
        <authorList>
            <person name="Goeker M."/>
        </authorList>
    </citation>
    <scope>NUCLEOTIDE SEQUENCE [LARGE SCALE GENOMIC DNA]</scope>
    <source>
        <strain evidence="2 3">DSM 27471</strain>
    </source>
</reference>
<dbReference type="InterPro" id="IPR003793">
    <property type="entry name" value="UPF0166"/>
</dbReference>
<gene>
    <name evidence="2" type="ORF">FHX64_002797</name>
</gene>
<dbReference type="Pfam" id="PF02641">
    <property type="entry name" value="DUF190"/>
    <property type="match status" value="1"/>
</dbReference>
<proteinExistence type="inferred from homology"/>
<evidence type="ECO:0000256" key="1">
    <source>
        <dbReference type="ARBA" id="ARBA00010554"/>
    </source>
</evidence>
<dbReference type="RefSeq" id="WP_183414345.1">
    <property type="nucleotide sequence ID" value="NZ_JACHYB010000002.1"/>
</dbReference>
<accession>A0A7W5H3H6</accession>
<dbReference type="InterPro" id="IPR011322">
    <property type="entry name" value="N-reg_PII-like_a/b"/>
</dbReference>
<evidence type="ECO:0000313" key="3">
    <source>
        <dbReference type="Proteomes" id="UP000544222"/>
    </source>
</evidence>